<dbReference type="RefSeq" id="WP_112118886.1">
    <property type="nucleotide sequence ID" value="NZ_UAQE01000007.1"/>
</dbReference>
<gene>
    <name evidence="1" type="ORF">NCTC7582_05174</name>
</gene>
<dbReference type="EMBL" id="UAQE01000007">
    <property type="protein sequence ID" value="SPU40630.1"/>
    <property type="molecule type" value="Genomic_DNA"/>
</dbReference>
<protein>
    <submittedName>
        <fullName evidence="1">Uncharacterized protein</fullName>
    </submittedName>
</protein>
<proteinExistence type="predicted"/>
<evidence type="ECO:0000313" key="1">
    <source>
        <dbReference type="EMBL" id="SPU40630.1"/>
    </source>
</evidence>
<dbReference type="Proteomes" id="UP000251431">
    <property type="component" value="Unassembled WGS sequence"/>
</dbReference>
<accession>A0A2X1AAS7</accession>
<sequence length="268" mass="31047">MSLEQEIKALQMFVKEGSYAKKQEYVNNIDKAKILLRDQLHGTEERRHEFQNLEWVAKFQPIEIRVTNHSGFIEEILNYVRSEALSQVITLDSKLIESNNLNGIVEGFMYERTYYSKINLNKLGKSFNFTLGEDFTGLSTEELMRVIANTSEKVKPLKSMYSELMLPFKTMDKDKISLDIGSISKVPNKPVWDINAMINELGEEFILKHGKVKLSAIDEWILLGVLPKNIRSEYQQVVDIRLDFEVMSLEAERKALQAFKGRFERKAV</sequence>
<evidence type="ECO:0000313" key="2">
    <source>
        <dbReference type="Proteomes" id="UP000251431"/>
    </source>
</evidence>
<organism evidence="1 2">
    <name type="scientific">Lysinibacillus capsici</name>
    <dbReference type="NCBI Taxonomy" id="2115968"/>
    <lineage>
        <taxon>Bacteria</taxon>
        <taxon>Bacillati</taxon>
        <taxon>Bacillota</taxon>
        <taxon>Bacilli</taxon>
        <taxon>Bacillales</taxon>
        <taxon>Bacillaceae</taxon>
        <taxon>Lysinibacillus</taxon>
    </lineage>
</organism>
<reference evidence="1 2" key="1">
    <citation type="submission" date="2018-06" db="EMBL/GenBank/DDBJ databases">
        <authorList>
            <consortium name="Pathogen Informatics"/>
            <person name="Doyle S."/>
        </authorList>
    </citation>
    <scope>NUCLEOTIDE SEQUENCE [LARGE SCALE GENOMIC DNA]</scope>
    <source>
        <strain evidence="1 2">NCTC7582</strain>
    </source>
</reference>
<dbReference type="AlphaFoldDB" id="A0A2X1AAS7"/>
<name>A0A2X1AAS7_9BACI</name>